<dbReference type="PRINTS" id="PR00069">
    <property type="entry name" value="ALDKETRDTASE"/>
</dbReference>
<evidence type="ECO:0000313" key="2">
    <source>
        <dbReference type="EMBL" id="MBB5599028.1"/>
    </source>
</evidence>
<dbReference type="InterPro" id="IPR020471">
    <property type="entry name" value="AKR"/>
</dbReference>
<comment type="caution">
    <text evidence="2">The sequence shown here is derived from an EMBL/GenBank/DDBJ whole genome shotgun (WGS) entry which is preliminary data.</text>
</comment>
<dbReference type="InterPro" id="IPR050523">
    <property type="entry name" value="AKR_Detox_Biosynth"/>
</dbReference>
<dbReference type="GO" id="GO:0005829">
    <property type="term" value="C:cytosol"/>
    <property type="evidence" value="ECO:0007669"/>
    <property type="project" value="TreeGrafter"/>
</dbReference>
<organism evidence="2 3">
    <name type="scientific">Neomicrococcus lactis</name>
    <dbReference type="NCBI Taxonomy" id="732241"/>
    <lineage>
        <taxon>Bacteria</taxon>
        <taxon>Bacillati</taxon>
        <taxon>Actinomycetota</taxon>
        <taxon>Actinomycetes</taxon>
        <taxon>Micrococcales</taxon>
        <taxon>Micrococcaceae</taxon>
        <taxon>Neomicrococcus</taxon>
    </lineage>
</organism>
<dbReference type="Pfam" id="PF00248">
    <property type="entry name" value="Aldo_ket_red"/>
    <property type="match status" value="1"/>
</dbReference>
<sequence>MTTQQSPLIYGCMGLGGPWGPGALAGRPDQNELVAQAHHAIDAVLAAGITTFDHADIYKDGRAEEVFGKVLAERPELRETISIQSKVGIILGDPQRYDSSPAHVSGGVVRIAERLGIPQLDTLLIHRPDPLTSWDELAETLGKLREDGLVKRFGVSNMSAAQMSAFERAFGEAPVAAQIQLSLQHRNLLDSSILFIASDEPVESGFVEYCLEKNVEIQAWSPLAGGLYDPSRTGEADAEVLATRELVGDIAKSLDCSAEAVVLAFLLKLPWGVRPVLGTTNPARIAASADAAAVAERMSREDWYRLWTAARGAKVP</sequence>
<accession>A0A7W9DBS6</accession>
<name>A0A7W9DBS6_9MICC</name>
<feature type="domain" description="NADP-dependent oxidoreductase" evidence="1">
    <location>
        <begin position="7"/>
        <end position="303"/>
    </location>
</feature>
<gene>
    <name evidence="2" type="ORF">BKA12_002108</name>
</gene>
<dbReference type="GO" id="GO:0016491">
    <property type="term" value="F:oxidoreductase activity"/>
    <property type="evidence" value="ECO:0007669"/>
    <property type="project" value="InterPro"/>
</dbReference>
<proteinExistence type="predicted"/>
<reference evidence="2 3" key="1">
    <citation type="submission" date="2020-08" db="EMBL/GenBank/DDBJ databases">
        <title>Sequencing the genomes of 1000 actinobacteria strains.</title>
        <authorList>
            <person name="Klenk H.-P."/>
        </authorList>
    </citation>
    <scope>NUCLEOTIDE SEQUENCE [LARGE SCALE GENOMIC DNA]</scope>
    <source>
        <strain evidence="2 3">DSM 23694</strain>
    </source>
</reference>
<dbReference type="Gene3D" id="3.20.20.100">
    <property type="entry name" value="NADP-dependent oxidoreductase domain"/>
    <property type="match status" value="1"/>
</dbReference>
<dbReference type="InterPro" id="IPR036812">
    <property type="entry name" value="NAD(P)_OxRdtase_dom_sf"/>
</dbReference>
<dbReference type="InterPro" id="IPR023210">
    <property type="entry name" value="NADP_OxRdtase_dom"/>
</dbReference>
<protein>
    <submittedName>
        <fullName evidence="2">Putative oxidoreductase</fullName>
    </submittedName>
</protein>
<dbReference type="EMBL" id="JACHBL010000001">
    <property type="protein sequence ID" value="MBB5599028.1"/>
    <property type="molecule type" value="Genomic_DNA"/>
</dbReference>
<dbReference type="RefSeq" id="WP_338087508.1">
    <property type="nucleotide sequence ID" value="NZ_JACHBL010000001.1"/>
</dbReference>
<dbReference type="SUPFAM" id="SSF51430">
    <property type="entry name" value="NAD(P)-linked oxidoreductase"/>
    <property type="match status" value="1"/>
</dbReference>
<dbReference type="Proteomes" id="UP000523863">
    <property type="component" value="Unassembled WGS sequence"/>
</dbReference>
<evidence type="ECO:0000259" key="1">
    <source>
        <dbReference type="Pfam" id="PF00248"/>
    </source>
</evidence>
<dbReference type="PANTHER" id="PTHR43364">
    <property type="entry name" value="NADH-SPECIFIC METHYLGLYOXAL REDUCTASE-RELATED"/>
    <property type="match status" value="1"/>
</dbReference>
<evidence type="ECO:0000313" key="3">
    <source>
        <dbReference type="Proteomes" id="UP000523863"/>
    </source>
</evidence>
<dbReference type="PANTHER" id="PTHR43364:SF1">
    <property type="entry name" value="OXIDOREDUCTASE YDHF"/>
    <property type="match status" value="1"/>
</dbReference>
<dbReference type="AlphaFoldDB" id="A0A7W9DBS6"/>
<keyword evidence="3" id="KW-1185">Reference proteome</keyword>